<accession>A0AAE3YTI8</accession>
<protein>
    <submittedName>
        <fullName evidence="1">Uncharacterized protein</fullName>
    </submittedName>
</protein>
<dbReference type="Proteomes" id="UP001183643">
    <property type="component" value="Unassembled WGS sequence"/>
</dbReference>
<proteinExistence type="predicted"/>
<name>A0AAE3YTI8_9ACTN</name>
<evidence type="ECO:0000313" key="2">
    <source>
        <dbReference type="Proteomes" id="UP001183643"/>
    </source>
</evidence>
<organism evidence="1 2">
    <name type="scientific">Catenuloplanes atrovinosus</name>
    <dbReference type="NCBI Taxonomy" id="137266"/>
    <lineage>
        <taxon>Bacteria</taxon>
        <taxon>Bacillati</taxon>
        <taxon>Actinomycetota</taxon>
        <taxon>Actinomycetes</taxon>
        <taxon>Micromonosporales</taxon>
        <taxon>Micromonosporaceae</taxon>
        <taxon>Catenuloplanes</taxon>
    </lineage>
</organism>
<gene>
    <name evidence="1" type="ORF">J2S41_005740</name>
</gene>
<dbReference type="AlphaFoldDB" id="A0AAE3YTI8"/>
<comment type="caution">
    <text evidence="1">The sequence shown here is derived from an EMBL/GenBank/DDBJ whole genome shotgun (WGS) entry which is preliminary data.</text>
</comment>
<dbReference type="RefSeq" id="WP_310372202.1">
    <property type="nucleotide sequence ID" value="NZ_JAVDYB010000001.1"/>
</dbReference>
<evidence type="ECO:0000313" key="1">
    <source>
        <dbReference type="EMBL" id="MDR7278962.1"/>
    </source>
</evidence>
<reference evidence="1" key="1">
    <citation type="submission" date="2023-07" db="EMBL/GenBank/DDBJ databases">
        <title>Sequencing the genomes of 1000 actinobacteria strains.</title>
        <authorList>
            <person name="Klenk H.-P."/>
        </authorList>
    </citation>
    <scope>NUCLEOTIDE SEQUENCE</scope>
    <source>
        <strain evidence="1">DSM 44707</strain>
    </source>
</reference>
<dbReference type="EMBL" id="JAVDYB010000001">
    <property type="protein sequence ID" value="MDR7278962.1"/>
    <property type="molecule type" value="Genomic_DNA"/>
</dbReference>
<sequence>MIQVHSQTLVLAGFIATTAAAAGAVVGLAHGRRVYYSKGYVDGISRRTRSRSAEETAAIRWLHSAR</sequence>
<keyword evidence="2" id="KW-1185">Reference proteome</keyword>